<reference evidence="9" key="3">
    <citation type="submission" date="2014-01" db="EMBL/GenBank/DDBJ databases">
        <title>Evolution of pathogenesis and genome organization in the Tremellales.</title>
        <authorList>
            <person name="Cuomo C."/>
            <person name="Litvintseva A."/>
            <person name="Heitman J."/>
            <person name="Chen Y."/>
            <person name="Sun S."/>
            <person name="Springer D."/>
            <person name="Dromer F."/>
            <person name="Young S."/>
            <person name="Zeng Q."/>
            <person name="Chapman S."/>
            <person name="Gujja S."/>
            <person name="Saif S."/>
            <person name="Birren B."/>
        </authorList>
    </citation>
    <scope>NUCLEOTIDE SEQUENCE</scope>
    <source>
        <strain evidence="9">CBS 10118</strain>
    </source>
</reference>
<keyword evidence="5" id="KW-0547">Nucleotide-binding</keyword>
<evidence type="ECO:0000256" key="4">
    <source>
        <dbReference type="ARBA" id="ARBA00022695"/>
    </source>
</evidence>
<evidence type="ECO:0000256" key="5">
    <source>
        <dbReference type="ARBA" id="ARBA00022741"/>
    </source>
</evidence>
<keyword evidence="6" id="KW-0833">Ubl conjugation pathway</keyword>
<dbReference type="PANTHER" id="PTHR10953:SF102">
    <property type="entry name" value="ADENYLYLTRANSFERASE AND SULFURTRANSFERASE MOCS3"/>
    <property type="match status" value="1"/>
</dbReference>
<evidence type="ECO:0000256" key="6">
    <source>
        <dbReference type="ARBA" id="ARBA00022786"/>
    </source>
</evidence>
<evidence type="ECO:0000256" key="7">
    <source>
        <dbReference type="ARBA" id="ARBA00022840"/>
    </source>
</evidence>
<dbReference type="FunFam" id="3.40.50.720:FF:000033">
    <property type="entry name" value="Adenylyltransferase and sulfurtransferase MOCS3"/>
    <property type="match status" value="1"/>
</dbReference>
<dbReference type="EMBL" id="KI894020">
    <property type="protein sequence ID" value="OCF26338.1"/>
    <property type="molecule type" value="Genomic_DNA"/>
</dbReference>
<keyword evidence="3" id="KW-0819">tRNA processing</keyword>
<dbReference type="GO" id="GO:0002143">
    <property type="term" value="P:tRNA wobble position uridine thiolation"/>
    <property type="evidence" value="ECO:0007669"/>
    <property type="project" value="TreeGrafter"/>
</dbReference>
<proteinExistence type="predicted"/>
<reference evidence="10" key="4">
    <citation type="submission" date="2024-02" db="EMBL/GenBank/DDBJ databases">
        <title>Comparative genomics of Cryptococcus and Kwoniella reveals pathogenesis evolution and contrasting modes of karyotype evolution via chromosome fusion or intercentromeric recombination.</title>
        <authorList>
            <person name="Coelho M.A."/>
            <person name="David-Palma M."/>
            <person name="Shea T."/>
            <person name="Bowers K."/>
            <person name="McGinley-Smith S."/>
            <person name="Mohammad A.W."/>
            <person name="Gnirke A."/>
            <person name="Yurkov A.M."/>
            <person name="Nowrousian M."/>
            <person name="Sun S."/>
            <person name="Cuomo C.A."/>
            <person name="Heitman J."/>
        </authorList>
    </citation>
    <scope>NUCLEOTIDE SEQUENCE</scope>
    <source>
        <strain evidence="10">CBS 10118</strain>
    </source>
</reference>
<evidence type="ECO:0000259" key="8">
    <source>
        <dbReference type="PROSITE" id="PS50206"/>
    </source>
</evidence>
<name>A0A1B9G5R1_9TREE</name>
<dbReference type="GO" id="GO:0004792">
    <property type="term" value="F:thiosulfate-cyanide sulfurtransferase activity"/>
    <property type="evidence" value="ECO:0007669"/>
    <property type="project" value="TreeGrafter"/>
</dbReference>
<dbReference type="Pfam" id="PF00581">
    <property type="entry name" value="Rhodanese"/>
    <property type="match status" value="1"/>
</dbReference>
<dbReference type="STRING" id="1296100.A0A1B9G5R1"/>
<dbReference type="OrthoDB" id="10261062at2759"/>
<dbReference type="PANTHER" id="PTHR10953">
    <property type="entry name" value="UBIQUITIN-ACTIVATING ENZYME E1"/>
    <property type="match status" value="1"/>
</dbReference>
<dbReference type="GO" id="GO:0005524">
    <property type="term" value="F:ATP binding"/>
    <property type="evidence" value="ECO:0007669"/>
    <property type="project" value="UniProtKB-KW"/>
</dbReference>
<evidence type="ECO:0000313" key="9">
    <source>
        <dbReference type="EMBL" id="OCF26338.1"/>
    </source>
</evidence>
<dbReference type="AlphaFoldDB" id="A0A1B9G5R1"/>
<dbReference type="SMART" id="SM00450">
    <property type="entry name" value="RHOD"/>
    <property type="match status" value="1"/>
</dbReference>
<reference evidence="9" key="1">
    <citation type="submission" date="2013-07" db="EMBL/GenBank/DDBJ databases">
        <title>The Genome Sequence of Cryptococcus bestiolae CBS10118.</title>
        <authorList>
            <consortium name="The Broad Institute Genome Sequencing Platform"/>
            <person name="Cuomo C."/>
            <person name="Litvintseva A."/>
            <person name="Chen Y."/>
            <person name="Heitman J."/>
            <person name="Sun S."/>
            <person name="Springer D."/>
            <person name="Dromer F."/>
            <person name="Young S.K."/>
            <person name="Zeng Q."/>
            <person name="Gargeya S."/>
            <person name="Fitzgerald M."/>
            <person name="Abouelleil A."/>
            <person name="Alvarado L."/>
            <person name="Berlin A.M."/>
            <person name="Chapman S.B."/>
            <person name="Dewar J."/>
            <person name="Goldberg J."/>
            <person name="Griggs A."/>
            <person name="Gujja S."/>
            <person name="Hansen M."/>
            <person name="Howarth C."/>
            <person name="Imamovic A."/>
            <person name="Larimer J."/>
            <person name="McCowan C."/>
            <person name="Murphy C."/>
            <person name="Pearson M."/>
            <person name="Priest M."/>
            <person name="Roberts A."/>
            <person name="Saif S."/>
            <person name="Shea T."/>
            <person name="Sykes S."/>
            <person name="Wortman J."/>
            <person name="Nusbaum C."/>
            <person name="Birren B."/>
        </authorList>
    </citation>
    <scope>NUCLEOTIDE SEQUENCE [LARGE SCALE GENOMIC DNA]</scope>
    <source>
        <strain evidence="9">CBS 10118</strain>
    </source>
</reference>
<evidence type="ECO:0000256" key="1">
    <source>
        <dbReference type="ARBA" id="ARBA00004514"/>
    </source>
</evidence>
<feature type="domain" description="Rhodanese" evidence="8">
    <location>
        <begin position="322"/>
        <end position="414"/>
    </location>
</feature>
<keyword evidence="2 9" id="KW-0808">Transferase</keyword>
<evidence type="ECO:0000313" key="10">
    <source>
        <dbReference type="EMBL" id="WVW78686.1"/>
    </source>
</evidence>
<keyword evidence="11" id="KW-1185">Reference proteome</keyword>
<dbReference type="InterPro" id="IPR000594">
    <property type="entry name" value="ThiF_NAD_FAD-bd"/>
</dbReference>
<evidence type="ECO:0000313" key="11">
    <source>
        <dbReference type="Proteomes" id="UP000092730"/>
    </source>
</evidence>
<dbReference type="RefSeq" id="XP_019047408.1">
    <property type="nucleotide sequence ID" value="XM_019190660.1"/>
</dbReference>
<keyword evidence="4 9" id="KW-0548">Nucleotidyltransferase</keyword>
<dbReference type="KEGG" id="kbi:30208420"/>
<dbReference type="SUPFAM" id="SSF69572">
    <property type="entry name" value="Activating enzymes of the ubiquitin-like proteins"/>
    <property type="match status" value="1"/>
</dbReference>
<dbReference type="Proteomes" id="UP000092730">
    <property type="component" value="Chromosome 1"/>
</dbReference>
<dbReference type="Gene3D" id="3.40.50.720">
    <property type="entry name" value="NAD(P)-binding Rossmann-like Domain"/>
    <property type="match status" value="1"/>
</dbReference>
<keyword evidence="7" id="KW-0067">ATP-binding</keyword>
<evidence type="ECO:0000256" key="2">
    <source>
        <dbReference type="ARBA" id="ARBA00022679"/>
    </source>
</evidence>
<dbReference type="EMBL" id="CP144541">
    <property type="protein sequence ID" value="WVW78686.1"/>
    <property type="molecule type" value="Genomic_DNA"/>
</dbReference>
<accession>A0A1B9G5R1</accession>
<dbReference type="GO" id="GO:0042292">
    <property type="term" value="F:URM1 activating enzyme activity"/>
    <property type="evidence" value="ECO:0007669"/>
    <property type="project" value="TreeGrafter"/>
</dbReference>
<dbReference type="InterPro" id="IPR045886">
    <property type="entry name" value="ThiF/MoeB/HesA"/>
</dbReference>
<dbReference type="GO" id="GO:0032447">
    <property type="term" value="P:protein urmylation"/>
    <property type="evidence" value="ECO:0007669"/>
    <property type="project" value="TreeGrafter"/>
</dbReference>
<dbReference type="InterPro" id="IPR035985">
    <property type="entry name" value="Ubiquitin-activating_enz"/>
</dbReference>
<dbReference type="InterPro" id="IPR001763">
    <property type="entry name" value="Rhodanese-like_dom"/>
</dbReference>
<dbReference type="PROSITE" id="PS50206">
    <property type="entry name" value="RHODANESE_3"/>
    <property type="match status" value="1"/>
</dbReference>
<dbReference type="Gene3D" id="3.40.250.10">
    <property type="entry name" value="Rhodanese-like domain"/>
    <property type="match status" value="1"/>
</dbReference>
<dbReference type="GO" id="GO:0016779">
    <property type="term" value="F:nucleotidyltransferase activity"/>
    <property type="evidence" value="ECO:0007669"/>
    <property type="project" value="UniProtKB-KW"/>
</dbReference>
<organism evidence="9">
    <name type="scientific">Kwoniella bestiolae CBS 10118</name>
    <dbReference type="NCBI Taxonomy" id="1296100"/>
    <lineage>
        <taxon>Eukaryota</taxon>
        <taxon>Fungi</taxon>
        <taxon>Dikarya</taxon>
        <taxon>Basidiomycota</taxon>
        <taxon>Agaricomycotina</taxon>
        <taxon>Tremellomycetes</taxon>
        <taxon>Tremellales</taxon>
        <taxon>Cryptococcaceae</taxon>
        <taxon>Kwoniella</taxon>
    </lineage>
</organism>
<dbReference type="GO" id="GO:0005829">
    <property type="term" value="C:cytosol"/>
    <property type="evidence" value="ECO:0007669"/>
    <property type="project" value="UniProtKB-SubCell"/>
</dbReference>
<dbReference type="CDD" id="cd00757">
    <property type="entry name" value="ThiF_MoeB_HesA_family"/>
    <property type="match status" value="1"/>
</dbReference>
<reference evidence="10" key="2">
    <citation type="submission" date="2013-07" db="EMBL/GenBank/DDBJ databases">
        <authorList>
            <consortium name="The Broad Institute Genome Sequencing Platform"/>
            <person name="Cuomo C."/>
            <person name="Litvintseva A."/>
            <person name="Chen Y."/>
            <person name="Heitman J."/>
            <person name="Sun S."/>
            <person name="Springer D."/>
            <person name="Dromer F."/>
            <person name="Young S.K."/>
            <person name="Zeng Q."/>
            <person name="Gargeya S."/>
            <person name="Fitzgerald M."/>
            <person name="Abouelleil A."/>
            <person name="Alvarado L."/>
            <person name="Berlin A.M."/>
            <person name="Chapman S.B."/>
            <person name="Dewar J."/>
            <person name="Goldberg J."/>
            <person name="Griggs A."/>
            <person name="Gujja S."/>
            <person name="Hansen M."/>
            <person name="Howarth C."/>
            <person name="Imamovic A."/>
            <person name="Larimer J."/>
            <person name="McCowan C."/>
            <person name="Murphy C."/>
            <person name="Pearson M."/>
            <person name="Priest M."/>
            <person name="Roberts A."/>
            <person name="Saif S."/>
            <person name="Shea T."/>
            <person name="Sykes S."/>
            <person name="Wortman J."/>
            <person name="Nusbaum C."/>
            <person name="Birren B."/>
        </authorList>
    </citation>
    <scope>NUCLEOTIDE SEQUENCE</scope>
    <source>
        <strain evidence="10">CBS 10118</strain>
    </source>
</reference>
<evidence type="ECO:0000256" key="3">
    <source>
        <dbReference type="ARBA" id="ARBA00022694"/>
    </source>
</evidence>
<dbReference type="GeneID" id="30208420"/>
<sequence length="416" mass="44347">MNTENEASSSTLPPTDEVPLSLDEYVRYGRQMIMPGFGLPAQLKLKNAKVAVVGAGGLGCPTLQYLAASGVGTIGIFDHDTVSLSNLHRQILHTTDRVGMNKAESACITLSANNPSVTLIPHPVPISPSTALSLLSPYSILVDCTDRPLTRYLLSDAAVRLGITLVSGAAISSAGQWAVYGGSTKAGMRRACYRCIWPSVLPGSGGKCEEEGVWGVVTGLVGTGMAGEVIKLIIGKEDPEPLLHLHHLCSNPLIRTIRMKGPSPKCIACGPSATITDDLDVYGYESFCAGAMGPEVDEETGLVEGRDGERINVKELSTLLSSDSQISLVDTRPPVEFGICSLPGSINIPLPTILKDPSSIPASQEVIFLCRRGNDSQIAADALRKISVENWQVRIRDVKGGLRAWSREVDPEFPVY</sequence>
<protein>
    <submittedName>
        <fullName evidence="9">Adenylyltransferase and sulfurtransferase</fullName>
    </submittedName>
</protein>
<dbReference type="Pfam" id="PF00899">
    <property type="entry name" value="ThiF"/>
    <property type="match status" value="1"/>
</dbReference>
<dbReference type="VEuPathDB" id="FungiDB:I302_04021"/>
<gene>
    <name evidence="9" type="ORF">I302_04021</name>
    <name evidence="10" type="ORF">I302_100646</name>
</gene>
<dbReference type="InterPro" id="IPR036873">
    <property type="entry name" value="Rhodanese-like_dom_sf"/>
</dbReference>
<comment type="subcellular location">
    <subcellularLocation>
        <location evidence="1">Cytoplasm</location>
        <location evidence="1">Cytosol</location>
    </subcellularLocation>
</comment>